<feature type="region of interest" description="Disordered" evidence="1">
    <location>
        <begin position="140"/>
        <end position="166"/>
    </location>
</feature>
<feature type="region of interest" description="Disordered" evidence="1">
    <location>
        <begin position="240"/>
        <end position="261"/>
    </location>
</feature>
<keyword evidence="2" id="KW-1133">Transmembrane helix</keyword>
<reference evidence="4" key="1">
    <citation type="submission" date="2025-08" db="UniProtKB">
        <authorList>
            <consortium name="RefSeq"/>
        </authorList>
    </citation>
    <scope>IDENTIFICATION</scope>
</reference>
<feature type="region of interest" description="Disordered" evidence="1">
    <location>
        <begin position="1"/>
        <end position="27"/>
    </location>
</feature>
<gene>
    <name evidence="4" type="primary">LOC34620609</name>
</gene>
<keyword evidence="2" id="KW-0472">Membrane</keyword>
<feature type="compositionally biased region" description="Basic and acidic residues" evidence="1">
    <location>
        <begin position="885"/>
        <end position="903"/>
    </location>
</feature>
<feature type="compositionally biased region" description="Acidic residues" evidence="1">
    <location>
        <begin position="94"/>
        <end position="109"/>
    </location>
</feature>
<feature type="compositionally biased region" description="Low complexity" evidence="1">
    <location>
        <begin position="51"/>
        <end position="60"/>
    </location>
</feature>
<feature type="transmembrane region" description="Helical" evidence="2">
    <location>
        <begin position="913"/>
        <end position="937"/>
    </location>
</feature>
<name>A0A6P6S2P3_9EIME</name>
<evidence type="ECO:0000256" key="2">
    <source>
        <dbReference type="SAM" id="Phobius"/>
    </source>
</evidence>
<evidence type="ECO:0000313" key="4">
    <source>
        <dbReference type="RefSeq" id="XP_026193962.1"/>
    </source>
</evidence>
<evidence type="ECO:0000256" key="1">
    <source>
        <dbReference type="SAM" id="MobiDB-lite"/>
    </source>
</evidence>
<dbReference type="RefSeq" id="XP_026193962.1">
    <property type="nucleotide sequence ID" value="XM_026338177.1"/>
</dbReference>
<proteinExistence type="predicted"/>
<keyword evidence="3" id="KW-1185">Reference proteome</keyword>
<protein>
    <submittedName>
        <fullName evidence="4">Uncharacterized protein LOC34620609</fullName>
    </submittedName>
</protein>
<sequence>MRAPTTDQGAPSVNLFGPPASPPGAALLVQPSSATDLLQQAADTAQRIAKGLSLPLGSPLGAPPERPPDTGEADEGPTNAGPPISTRPMSFLYNDDEVEEDAADEEPDEGLVPAVADAVEAAPGRNTGTAQRASWVDRSWLDSPASAASAVTTEEEQSPEEAQMPAVEEPVQSCSLVEAATATEALSCQVQQLGRSLSLKEVTAAREALLTAAESFPTLAAGHLEAAKHRMQQAVASWRDIGNSQEEQQQQQPATTDGETAEKQFDSVSFMARAVHQAQQRMQGLRAAVLADSSSRSRGDSGSKNGATPLAVKTGWWEATGLPISRADLHRRVCGVFSQKLPSSINQLLQAVRISLEQQQQPQKWGPANDAEEELEGRVLGALLTSLKAGNFAAAHRPWAQQLREQVVAYYHYQQQQQQPRGSKHLHTSEDSLASAGALIDGLFSRRRLQEALSSSEPFVLENPPLESLHGSALESPWFPQLLLHVARGDSAYDIFLLDPQATQQQQQWAFVAVSLHPEKVRGVSDVLRVLRKAGEFAAAEAAGDAEQQEQQQIVEELLKLFHGDTSSSRNGLPPIAVYAELVVRDTKGDIVFGPAEMLCPHTTVPFTLIRLQQQQQDVAPRNSILTPSAMPNATFVSSQEKNSRESPLSSPWEPLMFEVTIKTADGVLLAGDDMRSLFYRSFGKAPVSQQQEWQHQQQQQETALSPSFEMRNAREILGHLIPEGTEGDLNKDCLGSPYLLLLRVAGPLPALAAAASEAAAAGGGAIAQAAAVEAREAELAFIVGSIASTVQVPLHAVQLCAVKRDLRRLAFRIKALEFEDPVIGAATWRRALLNAGAPIHKALLVDLTHPPAITRKQQQQYSAQDDLLTHFFAAPDLGPLGGRRAPERVEGKRQPAEEDGNSKRHQQKAATWVWLLVGVGGALLFAVGAVTAFLAYQVFQRRDAAKEAADADAPAAAAAAAALLAKAAQQKEEKALLEGSRSWCSSALPALKHPEHVKTAIDTRSMHY</sequence>
<feature type="region of interest" description="Disordered" evidence="1">
    <location>
        <begin position="287"/>
        <end position="309"/>
    </location>
</feature>
<organism evidence="3 4">
    <name type="scientific">Cyclospora cayetanensis</name>
    <dbReference type="NCBI Taxonomy" id="88456"/>
    <lineage>
        <taxon>Eukaryota</taxon>
        <taxon>Sar</taxon>
        <taxon>Alveolata</taxon>
        <taxon>Apicomplexa</taxon>
        <taxon>Conoidasida</taxon>
        <taxon>Coccidia</taxon>
        <taxon>Eucoccidiorida</taxon>
        <taxon>Eimeriorina</taxon>
        <taxon>Eimeriidae</taxon>
        <taxon>Cyclospora</taxon>
    </lineage>
</organism>
<dbReference type="Proteomes" id="UP000515125">
    <property type="component" value="Unplaced"/>
</dbReference>
<feature type="region of interest" description="Disordered" evidence="1">
    <location>
        <begin position="878"/>
        <end position="905"/>
    </location>
</feature>
<dbReference type="OrthoDB" id="348872at2759"/>
<evidence type="ECO:0000313" key="3">
    <source>
        <dbReference type="Proteomes" id="UP000515125"/>
    </source>
</evidence>
<feature type="compositionally biased region" description="Polar residues" evidence="1">
    <location>
        <begin position="1"/>
        <end position="11"/>
    </location>
</feature>
<keyword evidence="2" id="KW-0812">Transmembrane</keyword>
<feature type="region of interest" description="Disordered" evidence="1">
    <location>
        <begin position="49"/>
        <end position="109"/>
    </location>
</feature>
<accession>A0A6P6S2P3</accession>
<dbReference type="AlphaFoldDB" id="A0A6P6S2P3"/>
<dbReference type="GeneID" id="34620609"/>